<dbReference type="SUPFAM" id="SSF48452">
    <property type="entry name" value="TPR-like"/>
    <property type="match status" value="1"/>
</dbReference>
<dbReference type="AlphaFoldDB" id="A0AAE0X872"/>
<dbReference type="SUPFAM" id="SSF52540">
    <property type="entry name" value="P-loop containing nucleoside triphosphate hydrolases"/>
    <property type="match status" value="1"/>
</dbReference>
<dbReference type="InterPro" id="IPR041664">
    <property type="entry name" value="AAA_16"/>
</dbReference>
<dbReference type="Pfam" id="PF13191">
    <property type="entry name" value="AAA_16"/>
    <property type="match status" value="1"/>
</dbReference>
<dbReference type="Gene3D" id="1.25.40.10">
    <property type="entry name" value="Tetratricopeptide repeat domain"/>
    <property type="match status" value="1"/>
</dbReference>
<proteinExistence type="predicted"/>
<dbReference type="GO" id="GO:0043531">
    <property type="term" value="F:ADP binding"/>
    <property type="evidence" value="ECO:0007669"/>
    <property type="project" value="InterPro"/>
</dbReference>
<evidence type="ECO:0000256" key="1">
    <source>
        <dbReference type="SAM" id="MobiDB-lite"/>
    </source>
</evidence>
<gene>
    <name evidence="4" type="ORF">B0T22DRAFT_498147</name>
</gene>
<reference evidence="4" key="2">
    <citation type="submission" date="2023-06" db="EMBL/GenBank/DDBJ databases">
        <authorList>
            <consortium name="Lawrence Berkeley National Laboratory"/>
            <person name="Haridas S."/>
            <person name="Hensen N."/>
            <person name="Bonometti L."/>
            <person name="Westerberg I."/>
            <person name="Brannstrom I.O."/>
            <person name="Guillou S."/>
            <person name="Cros-Aarteil S."/>
            <person name="Calhoun S."/>
            <person name="Kuo A."/>
            <person name="Mondo S."/>
            <person name="Pangilinan J."/>
            <person name="Riley R."/>
            <person name="Labutti K."/>
            <person name="Andreopoulos B."/>
            <person name="Lipzen A."/>
            <person name="Chen C."/>
            <person name="Yanf M."/>
            <person name="Daum C."/>
            <person name="Ng V."/>
            <person name="Clum A."/>
            <person name="Steindorff A."/>
            <person name="Ohm R."/>
            <person name="Martin F."/>
            <person name="Silar P."/>
            <person name="Natvig D."/>
            <person name="Lalanne C."/>
            <person name="Gautier V."/>
            <person name="Ament-Velasquez S.L."/>
            <person name="Kruys A."/>
            <person name="Hutchinson M.I."/>
            <person name="Powell A.J."/>
            <person name="Barry K."/>
            <person name="Miller A.N."/>
            <person name="Grigoriev I.V."/>
            <person name="Debuchy R."/>
            <person name="Gladieux P."/>
            <person name="Thoren M.H."/>
            <person name="Johannesson H."/>
        </authorList>
    </citation>
    <scope>NUCLEOTIDE SEQUENCE</scope>
    <source>
        <strain evidence="4">CBS 314.62</strain>
    </source>
</reference>
<organism evidence="4 5">
    <name type="scientific">Podospora appendiculata</name>
    <dbReference type="NCBI Taxonomy" id="314037"/>
    <lineage>
        <taxon>Eukaryota</taxon>
        <taxon>Fungi</taxon>
        <taxon>Dikarya</taxon>
        <taxon>Ascomycota</taxon>
        <taxon>Pezizomycotina</taxon>
        <taxon>Sordariomycetes</taxon>
        <taxon>Sordariomycetidae</taxon>
        <taxon>Sordariales</taxon>
        <taxon>Podosporaceae</taxon>
        <taxon>Podospora</taxon>
    </lineage>
</organism>
<dbReference type="Gene3D" id="3.40.50.300">
    <property type="entry name" value="P-loop containing nucleotide triphosphate hydrolases"/>
    <property type="match status" value="1"/>
</dbReference>
<sequence>MSPTWTTTVTSQSVSSSLWADAVSGKAEALSKSCVDGSKPESVTFEAMQEHLERMRLRHESRRSTRWFARMTPVIEHLRTFSSAVGIFTQANPEIACLIWGSMKLVLDVCYPWDPPQLASTFAAYLSLYDFLAAFAFSTTLGLIVGMYESITHSMPRFQEYMDIFPHSQRLQRSLLQVYCAYLDFSIAATAFFKRHVRVHIVMSFIKRGSLVSAFDQVKSRIRDATPDKTFSVPWPRNCKFVGRKDELDRLESLLSPSDSQQRSCVLHGMAGVGKTQTALEFTYQVKSIFRHTFWIAAEDETTLAESYGEIARGLGLSSGSDVGNLTFLIEMARSWLCQNDSWLLVFDNAEASALLTRYWPPCDHGSILATTQDRKLVHRCLSEIHLTSLTEEQGSALLLQHLSAKADSRVQHATLARAISREVGGLPLLLVGLAGYTVDSDTPLADILDEMKKPWHRCDNIIESLSLDSASFHYERPLQMAFAVALSKLPRIALAVLQIMSMLSPDCITDDIVSVDLDDSSLSFLESYDQQRFRRDVRTPLVTRYLVNFQPSDLGPPSYSIHRQLQWKTLTDLKADPLVRQRVFDRSVALIRRSFPPLSEFMIPMFAEWASTDPYPIQGHYPFAELLASAGNYLYEVSIGEPGLAKRSPQAGSGDENAISSNPMDSAPGPGEATKLEATALTISWGIVSLTRGVSGTKKAHDYIQRVLQLRQQQAAADLSPPEKRFWSRVLLSNAYNDMACQLIDVHKYDDAESYLARSLELKDQLATERKIPSFEYAESKNNLACVRIGQGRIEEALTLSCDVLKLIELEGGHVNDQTRFLFIHGICLTHAGRLFEAVKSLGDGYKQRVAIFGASSRNARDSAYATAWVLYHLNKLDEARNTIELCLGKQENSLWAPECLIRAQYLKCLILQALGQKDEAQVLGSAAVAELQRYFAAHLTDINPTIVTLADGSYPAAQLYLFDFIAPYVAGRFPASGGCLFMAQGNHNAEAAR</sequence>
<evidence type="ECO:0000259" key="3">
    <source>
        <dbReference type="Pfam" id="PF13191"/>
    </source>
</evidence>
<evidence type="ECO:0000256" key="2">
    <source>
        <dbReference type="SAM" id="Phobius"/>
    </source>
</evidence>
<feature type="transmembrane region" description="Helical" evidence="2">
    <location>
        <begin position="122"/>
        <end position="148"/>
    </location>
</feature>
<feature type="region of interest" description="Disordered" evidence="1">
    <location>
        <begin position="646"/>
        <end position="673"/>
    </location>
</feature>
<dbReference type="PANTHER" id="PTHR35205:SF1">
    <property type="entry name" value="ZU5 DOMAIN-CONTAINING PROTEIN"/>
    <property type="match status" value="1"/>
</dbReference>
<name>A0AAE0X872_9PEZI</name>
<dbReference type="EMBL" id="JAULSO010000002">
    <property type="protein sequence ID" value="KAK3687876.1"/>
    <property type="molecule type" value="Genomic_DNA"/>
</dbReference>
<protein>
    <recommendedName>
        <fullName evidence="3">Orc1-like AAA ATPase domain-containing protein</fullName>
    </recommendedName>
</protein>
<keyword evidence="5" id="KW-1185">Reference proteome</keyword>
<keyword evidence="2" id="KW-1133">Transmembrane helix</keyword>
<keyword evidence="2" id="KW-0812">Transmembrane</keyword>
<dbReference type="InterPro" id="IPR011990">
    <property type="entry name" value="TPR-like_helical_dom_sf"/>
</dbReference>
<comment type="caution">
    <text evidence="4">The sequence shown here is derived from an EMBL/GenBank/DDBJ whole genome shotgun (WGS) entry which is preliminary data.</text>
</comment>
<feature type="domain" description="Orc1-like AAA ATPase" evidence="3">
    <location>
        <begin position="240"/>
        <end position="294"/>
    </location>
</feature>
<reference evidence="4" key="1">
    <citation type="journal article" date="2023" name="Mol. Phylogenet. Evol.">
        <title>Genome-scale phylogeny and comparative genomics of the fungal order Sordariales.</title>
        <authorList>
            <person name="Hensen N."/>
            <person name="Bonometti L."/>
            <person name="Westerberg I."/>
            <person name="Brannstrom I.O."/>
            <person name="Guillou S."/>
            <person name="Cros-Aarteil S."/>
            <person name="Calhoun S."/>
            <person name="Haridas S."/>
            <person name="Kuo A."/>
            <person name="Mondo S."/>
            <person name="Pangilinan J."/>
            <person name="Riley R."/>
            <person name="LaButti K."/>
            <person name="Andreopoulos B."/>
            <person name="Lipzen A."/>
            <person name="Chen C."/>
            <person name="Yan M."/>
            <person name="Daum C."/>
            <person name="Ng V."/>
            <person name="Clum A."/>
            <person name="Steindorff A."/>
            <person name="Ohm R.A."/>
            <person name="Martin F."/>
            <person name="Silar P."/>
            <person name="Natvig D.O."/>
            <person name="Lalanne C."/>
            <person name="Gautier V."/>
            <person name="Ament-Velasquez S.L."/>
            <person name="Kruys A."/>
            <person name="Hutchinson M.I."/>
            <person name="Powell A.J."/>
            <person name="Barry K."/>
            <person name="Miller A.N."/>
            <person name="Grigoriev I.V."/>
            <person name="Debuchy R."/>
            <person name="Gladieux P."/>
            <person name="Hiltunen Thoren M."/>
            <person name="Johannesson H."/>
        </authorList>
    </citation>
    <scope>NUCLEOTIDE SEQUENCE</scope>
    <source>
        <strain evidence="4">CBS 314.62</strain>
    </source>
</reference>
<dbReference type="Proteomes" id="UP001270362">
    <property type="component" value="Unassembled WGS sequence"/>
</dbReference>
<dbReference type="PANTHER" id="PTHR35205">
    <property type="entry name" value="NB-ARC AND TPR DOMAIN PROTEIN"/>
    <property type="match status" value="1"/>
</dbReference>
<keyword evidence="2" id="KW-0472">Membrane</keyword>
<accession>A0AAE0X872</accession>
<evidence type="ECO:0000313" key="5">
    <source>
        <dbReference type="Proteomes" id="UP001270362"/>
    </source>
</evidence>
<evidence type="ECO:0000313" key="4">
    <source>
        <dbReference type="EMBL" id="KAK3687876.1"/>
    </source>
</evidence>
<dbReference type="InterPro" id="IPR027417">
    <property type="entry name" value="P-loop_NTPase"/>
</dbReference>